<dbReference type="EMBL" id="MU167208">
    <property type="protein sequence ID" value="KAG0152372.1"/>
    <property type="molecule type" value="Genomic_DNA"/>
</dbReference>
<evidence type="ECO:0000313" key="1">
    <source>
        <dbReference type="EMBL" id="KAG0152372.1"/>
    </source>
</evidence>
<protein>
    <submittedName>
        <fullName evidence="1">Uncharacterized protein</fullName>
    </submittedName>
</protein>
<dbReference type="AlphaFoldDB" id="A0A9P6NXT2"/>
<gene>
    <name evidence="1" type="ORF">CROQUDRAFT_85446</name>
</gene>
<reference evidence="1" key="1">
    <citation type="submission" date="2013-11" db="EMBL/GenBank/DDBJ databases">
        <title>Genome sequence of the fusiform rust pathogen reveals effectors for host alternation and coevolution with pine.</title>
        <authorList>
            <consortium name="DOE Joint Genome Institute"/>
            <person name="Smith K."/>
            <person name="Pendleton A."/>
            <person name="Kubisiak T."/>
            <person name="Anderson C."/>
            <person name="Salamov A."/>
            <person name="Aerts A."/>
            <person name="Riley R."/>
            <person name="Clum A."/>
            <person name="Lindquist E."/>
            <person name="Ence D."/>
            <person name="Campbell M."/>
            <person name="Kronenberg Z."/>
            <person name="Feau N."/>
            <person name="Dhillon B."/>
            <person name="Hamelin R."/>
            <person name="Burleigh J."/>
            <person name="Smith J."/>
            <person name="Yandell M."/>
            <person name="Nelson C."/>
            <person name="Grigoriev I."/>
            <person name="Davis J."/>
        </authorList>
    </citation>
    <scope>NUCLEOTIDE SEQUENCE</scope>
    <source>
        <strain evidence="1">G11</strain>
    </source>
</reference>
<name>A0A9P6NXT2_9BASI</name>
<organism evidence="1 2">
    <name type="scientific">Cronartium quercuum f. sp. fusiforme G11</name>
    <dbReference type="NCBI Taxonomy" id="708437"/>
    <lineage>
        <taxon>Eukaryota</taxon>
        <taxon>Fungi</taxon>
        <taxon>Dikarya</taxon>
        <taxon>Basidiomycota</taxon>
        <taxon>Pucciniomycotina</taxon>
        <taxon>Pucciniomycetes</taxon>
        <taxon>Pucciniales</taxon>
        <taxon>Coleosporiaceae</taxon>
        <taxon>Cronartium</taxon>
    </lineage>
</organism>
<proteinExistence type="predicted"/>
<dbReference type="Proteomes" id="UP000886653">
    <property type="component" value="Unassembled WGS sequence"/>
</dbReference>
<accession>A0A9P6NXT2</accession>
<sequence length="49" mass="5033">MPMTNAPGVGSLGMLKIVDMLGIQLNQPRAVAVAVTVEASQRVSVVLVA</sequence>
<comment type="caution">
    <text evidence="1">The sequence shown here is derived from an EMBL/GenBank/DDBJ whole genome shotgun (WGS) entry which is preliminary data.</text>
</comment>
<keyword evidence="2" id="KW-1185">Reference proteome</keyword>
<evidence type="ECO:0000313" key="2">
    <source>
        <dbReference type="Proteomes" id="UP000886653"/>
    </source>
</evidence>